<protein>
    <submittedName>
        <fullName evidence="1">Protein SPIRRIG</fullName>
    </submittedName>
</protein>
<reference evidence="1" key="2">
    <citation type="journal article" date="2023" name="BMC Genomics">
        <title>Pest status, molecular evolution, and epigenetic factors derived from the genome assembly of Frankliniella fusca, a thysanopteran phytovirus vector.</title>
        <authorList>
            <person name="Catto M.A."/>
            <person name="Labadie P.E."/>
            <person name="Jacobson A.L."/>
            <person name="Kennedy G.G."/>
            <person name="Srinivasan R."/>
            <person name="Hunt B.G."/>
        </authorList>
    </citation>
    <scope>NUCLEOTIDE SEQUENCE</scope>
    <source>
        <strain evidence="1">PL_HMW_Pooled</strain>
    </source>
</reference>
<proteinExistence type="predicted"/>
<organism evidence="1 2">
    <name type="scientific">Frankliniella fusca</name>
    <dbReference type="NCBI Taxonomy" id="407009"/>
    <lineage>
        <taxon>Eukaryota</taxon>
        <taxon>Metazoa</taxon>
        <taxon>Ecdysozoa</taxon>
        <taxon>Arthropoda</taxon>
        <taxon>Hexapoda</taxon>
        <taxon>Insecta</taxon>
        <taxon>Pterygota</taxon>
        <taxon>Neoptera</taxon>
        <taxon>Paraneoptera</taxon>
        <taxon>Thysanoptera</taxon>
        <taxon>Terebrantia</taxon>
        <taxon>Thripoidea</taxon>
        <taxon>Thripidae</taxon>
        <taxon>Frankliniella</taxon>
    </lineage>
</organism>
<gene>
    <name evidence="1" type="ORF">KUF71_002422</name>
</gene>
<dbReference type="Proteomes" id="UP001219518">
    <property type="component" value="Unassembled WGS sequence"/>
</dbReference>
<sequence length="97" mass="10799">MVQRDSCLEASDSKVLSDKTIKWGIFVHIRSYWRSRTWAFRSRSLLAGRLNGVLVGPQQSLDGTEDLELSGVSHSGQYMGTLAEGGRYGSLVDTYNE</sequence>
<comment type="caution">
    <text evidence="1">The sequence shown here is derived from an EMBL/GenBank/DDBJ whole genome shotgun (WGS) entry which is preliminary data.</text>
</comment>
<keyword evidence="2" id="KW-1185">Reference proteome</keyword>
<reference evidence="1" key="1">
    <citation type="submission" date="2021-07" db="EMBL/GenBank/DDBJ databases">
        <authorList>
            <person name="Catto M.A."/>
            <person name="Jacobson A."/>
            <person name="Kennedy G."/>
            <person name="Labadie P."/>
            <person name="Hunt B.G."/>
            <person name="Srinivasan R."/>
        </authorList>
    </citation>
    <scope>NUCLEOTIDE SEQUENCE</scope>
    <source>
        <strain evidence="1">PL_HMW_Pooled</strain>
        <tissue evidence="1">Head</tissue>
    </source>
</reference>
<dbReference type="AlphaFoldDB" id="A0AAE1HMK6"/>
<dbReference type="EMBL" id="JAHWGI010001161">
    <property type="protein sequence ID" value="KAK3924092.1"/>
    <property type="molecule type" value="Genomic_DNA"/>
</dbReference>
<evidence type="ECO:0000313" key="2">
    <source>
        <dbReference type="Proteomes" id="UP001219518"/>
    </source>
</evidence>
<accession>A0AAE1HMK6</accession>
<name>A0AAE1HMK6_9NEOP</name>
<evidence type="ECO:0000313" key="1">
    <source>
        <dbReference type="EMBL" id="KAK3924092.1"/>
    </source>
</evidence>